<keyword evidence="3" id="KW-1185">Reference proteome</keyword>
<dbReference type="NCBIfam" id="TIGR02532">
    <property type="entry name" value="IV_pilin_GFxxxE"/>
    <property type="match status" value="1"/>
</dbReference>
<evidence type="ECO:0000313" key="3">
    <source>
        <dbReference type="Proteomes" id="UP000243063"/>
    </source>
</evidence>
<keyword evidence="1" id="KW-0472">Membrane</keyword>
<dbReference type="InterPro" id="IPR012902">
    <property type="entry name" value="N_methyl_site"/>
</dbReference>
<dbReference type="AlphaFoldDB" id="A0A1H2EA74"/>
<keyword evidence="1" id="KW-1133">Transmembrane helix</keyword>
<dbReference type="RefSeq" id="WP_090211770.1">
    <property type="nucleotide sequence ID" value="NZ_LT629780.1"/>
</dbReference>
<keyword evidence="1" id="KW-0812">Transmembrane</keyword>
<dbReference type="EMBL" id="LT629780">
    <property type="protein sequence ID" value="SDT92005.1"/>
    <property type="molecule type" value="Genomic_DNA"/>
</dbReference>
<feature type="transmembrane region" description="Helical" evidence="1">
    <location>
        <begin position="20"/>
        <end position="39"/>
    </location>
</feature>
<dbReference type="Pfam" id="PF07963">
    <property type="entry name" value="N_methyl"/>
    <property type="match status" value="1"/>
</dbReference>
<dbReference type="OrthoDB" id="7011591at2"/>
<evidence type="ECO:0000313" key="2">
    <source>
        <dbReference type="EMBL" id="SDT92005.1"/>
    </source>
</evidence>
<dbReference type="PROSITE" id="PS00409">
    <property type="entry name" value="PROKAR_NTER_METHYL"/>
    <property type="match status" value="1"/>
</dbReference>
<reference evidence="3" key="1">
    <citation type="submission" date="2016-10" db="EMBL/GenBank/DDBJ databases">
        <authorList>
            <person name="Varghese N."/>
            <person name="Submissions S."/>
        </authorList>
    </citation>
    <scope>NUCLEOTIDE SEQUENCE [LARGE SCALE GENOMIC DNA]</scope>
    <source>
        <strain evidence="3">CCTCC 2012022</strain>
    </source>
</reference>
<accession>A0A1H2EA74</accession>
<dbReference type="STRING" id="1245526.SAMN05216580_0439"/>
<proteinExistence type="predicted"/>
<name>A0A1H2EA74_9GAMM</name>
<sequence length="289" mass="30918">MSGARLIAAGKQRGLSLVELLIALLISSLLIIGITQIYLDNKRNYLFQQGQAGNLENARFASLLLDSYLNKAGYRRAPEQAMDDAFPAATPNGCMAFAKGSAIVPTSDGLGLCIRYQPLYSTEPDCQGNASAAFDDSSAFSAPPSSSLITLVIRYRAANPTSELHTGALSCQAAGGASPTELLGGVADFRLELGLGTPGVRDEKKLKVSPFVSAADWKGDSTDGPIRAVRYRMLLASEANRRDDSTAPKALAEWLDSADSATRTRLQSHDQRRLYHAIGGNLILRNLMP</sequence>
<dbReference type="Proteomes" id="UP000243063">
    <property type="component" value="Chromosome I"/>
</dbReference>
<gene>
    <name evidence="2" type="ORF">SAMN05216580_0439</name>
</gene>
<protein>
    <submittedName>
        <fullName evidence="2">Type IV pilus assembly protein PilW</fullName>
    </submittedName>
</protein>
<evidence type="ECO:0000256" key="1">
    <source>
        <dbReference type="SAM" id="Phobius"/>
    </source>
</evidence>
<organism evidence="2 3">
    <name type="scientific">Geopseudomonas guangdongensis</name>
    <dbReference type="NCBI Taxonomy" id="1245526"/>
    <lineage>
        <taxon>Bacteria</taxon>
        <taxon>Pseudomonadati</taxon>
        <taxon>Pseudomonadota</taxon>
        <taxon>Gammaproteobacteria</taxon>
        <taxon>Pseudomonadales</taxon>
        <taxon>Pseudomonadaceae</taxon>
        <taxon>Geopseudomonas</taxon>
    </lineage>
</organism>